<evidence type="ECO:0000256" key="2">
    <source>
        <dbReference type="ARBA" id="ARBA00022692"/>
    </source>
</evidence>
<proteinExistence type="predicted"/>
<dbReference type="GO" id="GO:0015833">
    <property type="term" value="P:peptide transport"/>
    <property type="evidence" value="ECO:0007669"/>
    <property type="project" value="UniProtKB-KW"/>
</dbReference>
<evidence type="ECO:0000256" key="4">
    <source>
        <dbReference type="ARBA" id="ARBA00022927"/>
    </source>
</evidence>
<feature type="transmembrane region" description="Helical" evidence="7">
    <location>
        <begin position="38"/>
        <end position="59"/>
    </location>
</feature>
<dbReference type="AlphaFoldDB" id="A0A0V8CYW6"/>
<dbReference type="Gene3D" id="1.10.3720.10">
    <property type="entry name" value="MetI-like"/>
    <property type="match status" value="1"/>
</dbReference>
<evidence type="ECO:0000256" key="1">
    <source>
        <dbReference type="ARBA" id="ARBA00004141"/>
    </source>
</evidence>
<dbReference type="Proteomes" id="UP000054230">
    <property type="component" value="Unassembled WGS sequence"/>
</dbReference>
<name>A0A0V8CYW6_LACLL</name>
<keyword evidence="4" id="KW-0653">Protein transport</keyword>
<comment type="caution">
    <text evidence="8">The sequence shown here is derived from an EMBL/GenBank/DDBJ whole genome shotgun (WGS) entry which is preliminary data.</text>
</comment>
<evidence type="ECO:0000313" key="9">
    <source>
        <dbReference type="Proteomes" id="UP000054230"/>
    </source>
</evidence>
<dbReference type="GO" id="GO:0016020">
    <property type="term" value="C:membrane"/>
    <property type="evidence" value="ECO:0007669"/>
    <property type="project" value="UniProtKB-SubCell"/>
</dbReference>
<protein>
    <submittedName>
        <fullName evidence="8">Uncharacterized protein</fullName>
    </submittedName>
</protein>
<dbReference type="GO" id="GO:0015031">
    <property type="term" value="P:protein transport"/>
    <property type="evidence" value="ECO:0007669"/>
    <property type="project" value="UniProtKB-KW"/>
</dbReference>
<keyword evidence="3" id="KW-0571">Peptide transport</keyword>
<evidence type="ECO:0000256" key="5">
    <source>
        <dbReference type="ARBA" id="ARBA00022989"/>
    </source>
</evidence>
<keyword evidence="6 7" id="KW-0472">Membrane</keyword>
<evidence type="ECO:0000256" key="3">
    <source>
        <dbReference type="ARBA" id="ARBA00022856"/>
    </source>
</evidence>
<comment type="subcellular location">
    <subcellularLocation>
        <location evidence="1">Membrane</location>
        <topology evidence="1">Multi-pass membrane protein</topology>
    </subcellularLocation>
</comment>
<evidence type="ECO:0000256" key="6">
    <source>
        <dbReference type="ARBA" id="ARBA00023136"/>
    </source>
</evidence>
<reference evidence="9" key="1">
    <citation type="submission" date="2015-10" db="EMBL/GenBank/DDBJ databases">
        <title>Draft Genome Sequences of 11 Lactococcus lactis subspecies cremoris strains.</title>
        <authorList>
            <person name="Wels M."/>
            <person name="Backus L."/>
            <person name="Boekhorst J."/>
            <person name="Dijkstra A."/>
            <person name="Beerthuizen M."/>
            <person name="Kelly W."/>
            <person name="Siezen R."/>
            <person name="Bachmann H."/>
            <person name="Van Hijum S."/>
        </authorList>
    </citation>
    <scope>NUCLEOTIDE SEQUENCE [LARGE SCALE GENOMIC DNA]</scope>
    <source>
        <strain evidence="9">LMG8520</strain>
    </source>
</reference>
<keyword evidence="4" id="KW-0813">Transport</keyword>
<dbReference type="SUPFAM" id="SSF161098">
    <property type="entry name" value="MetI-like"/>
    <property type="match status" value="1"/>
</dbReference>
<dbReference type="InterPro" id="IPR035906">
    <property type="entry name" value="MetI-like_sf"/>
</dbReference>
<accession>A0A0V8CYW6</accession>
<dbReference type="PATRIC" id="fig|1360.106.peg.2133"/>
<keyword evidence="5 7" id="KW-1133">Transmembrane helix</keyword>
<evidence type="ECO:0000313" key="8">
    <source>
        <dbReference type="EMBL" id="KSU06526.1"/>
    </source>
</evidence>
<dbReference type="EMBL" id="LKLP01000108">
    <property type="protein sequence ID" value="KSU06526.1"/>
    <property type="molecule type" value="Genomic_DNA"/>
</dbReference>
<evidence type="ECO:0000256" key="7">
    <source>
        <dbReference type="SAM" id="Phobius"/>
    </source>
</evidence>
<gene>
    <name evidence="8" type="ORF">LMG8520_2074</name>
</gene>
<sequence length="70" mass="7927">MTEFTNSGVLTLPKHFSIDNYTKAFTEGNMLTGFKNTVIIFAVSMVGQLLISSSFAYVMNRFEFRLKSSF</sequence>
<keyword evidence="2 7" id="KW-0812">Transmembrane</keyword>
<organism evidence="8 9">
    <name type="scientific">Lactococcus lactis subsp. lactis</name>
    <name type="common">Streptococcus lactis</name>
    <dbReference type="NCBI Taxonomy" id="1360"/>
    <lineage>
        <taxon>Bacteria</taxon>
        <taxon>Bacillati</taxon>
        <taxon>Bacillota</taxon>
        <taxon>Bacilli</taxon>
        <taxon>Lactobacillales</taxon>
        <taxon>Streptococcaceae</taxon>
        <taxon>Lactococcus</taxon>
    </lineage>
</organism>